<dbReference type="InterPro" id="IPR000172">
    <property type="entry name" value="GMC_OxRdtase_N"/>
</dbReference>
<dbReference type="EMBL" id="FNBL01000018">
    <property type="protein sequence ID" value="SDG37067.1"/>
    <property type="molecule type" value="Genomic_DNA"/>
</dbReference>
<evidence type="ECO:0000313" key="8">
    <source>
        <dbReference type="Proteomes" id="UP000182284"/>
    </source>
</evidence>
<reference evidence="7 8" key="1">
    <citation type="submission" date="2016-10" db="EMBL/GenBank/DDBJ databases">
        <authorList>
            <person name="de Groot N.N."/>
        </authorList>
    </citation>
    <scope>NUCLEOTIDE SEQUENCE [LARGE SCALE GENOMIC DNA]</scope>
    <source>
        <strain evidence="7 8">DSM 27375</strain>
    </source>
</reference>
<dbReference type="InterPro" id="IPR012132">
    <property type="entry name" value="GMC_OxRdtase"/>
</dbReference>
<evidence type="ECO:0000313" key="7">
    <source>
        <dbReference type="EMBL" id="SDG37067.1"/>
    </source>
</evidence>
<dbReference type="Gene3D" id="3.50.50.60">
    <property type="entry name" value="FAD/NAD(P)-binding domain"/>
    <property type="match status" value="1"/>
</dbReference>
<dbReference type="InterPro" id="IPR036188">
    <property type="entry name" value="FAD/NAD-bd_sf"/>
</dbReference>
<dbReference type="PANTHER" id="PTHR11552:SF147">
    <property type="entry name" value="CHOLINE DEHYDROGENASE, MITOCHONDRIAL"/>
    <property type="match status" value="1"/>
</dbReference>
<evidence type="ECO:0000256" key="5">
    <source>
        <dbReference type="PIRSR" id="PIRSR000137-1"/>
    </source>
</evidence>
<evidence type="ECO:0000256" key="4">
    <source>
        <dbReference type="ARBA" id="ARBA00022827"/>
    </source>
</evidence>
<gene>
    <name evidence="7" type="ORF">SAMN04488117_11816</name>
</gene>
<dbReference type="InterPro" id="IPR007867">
    <property type="entry name" value="GMC_OxRtase_C"/>
</dbReference>
<feature type="domain" description="Glucose-methanol-choline oxidoreductase N-terminal" evidence="6">
    <location>
        <begin position="253"/>
        <end position="267"/>
    </location>
</feature>
<dbReference type="SUPFAM" id="SSF54373">
    <property type="entry name" value="FAD-linked reductases, C-terminal domain"/>
    <property type="match status" value="1"/>
</dbReference>
<dbReference type="OrthoDB" id="9785276at2"/>
<dbReference type="GO" id="GO:0016614">
    <property type="term" value="F:oxidoreductase activity, acting on CH-OH group of donors"/>
    <property type="evidence" value="ECO:0007669"/>
    <property type="project" value="InterPro"/>
</dbReference>
<dbReference type="SUPFAM" id="SSF51905">
    <property type="entry name" value="FAD/NAD(P)-binding domain"/>
    <property type="match status" value="1"/>
</dbReference>
<comment type="cofactor">
    <cofactor evidence="1">
        <name>FAD</name>
        <dbReference type="ChEBI" id="CHEBI:57692"/>
    </cofactor>
</comment>
<evidence type="ECO:0000256" key="2">
    <source>
        <dbReference type="ARBA" id="ARBA00010790"/>
    </source>
</evidence>
<dbReference type="RefSeq" id="WP_074647124.1">
    <property type="nucleotide sequence ID" value="NZ_FNBL01000018.1"/>
</dbReference>
<proteinExistence type="inferred from homology"/>
<name>A0A1G7TP06_9RHOB</name>
<protein>
    <submittedName>
        <fullName evidence="7">Choline dehydrogenase</fullName>
    </submittedName>
</protein>
<dbReference type="Pfam" id="PF05199">
    <property type="entry name" value="GMC_oxred_C"/>
    <property type="match status" value="1"/>
</dbReference>
<evidence type="ECO:0000256" key="1">
    <source>
        <dbReference type="ARBA" id="ARBA00001974"/>
    </source>
</evidence>
<dbReference type="PROSITE" id="PS00624">
    <property type="entry name" value="GMC_OXRED_2"/>
    <property type="match status" value="1"/>
</dbReference>
<feature type="active site" description="Proton acceptor" evidence="5">
    <location>
        <position position="489"/>
    </location>
</feature>
<dbReference type="PIRSF" id="PIRSF000137">
    <property type="entry name" value="Alcohol_oxidase"/>
    <property type="match status" value="1"/>
</dbReference>
<dbReference type="PANTHER" id="PTHR11552">
    <property type="entry name" value="GLUCOSE-METHANOL-CHOLINE GMC OXIDOREDUCTASE"/>
    <property type="match status" value="1"/>
</dbReference>
<dbReference type="Gene3D" id="3.30.560.10">
    <property type="entry name" value="Glucose Oxidase, domain 3"/>
    <property type="match status" value="1"/>
</dbReference>
<dbReference type="GO" id="GO:0050660">
    <property type="term" value="F:flavin adenine dinucleotide binding"/>
    <property type="evidence" value="ECO:0007669"/>
    <property type="project" value="InterPro"/>
</dbReference>
<dbReference type="AlphaFoldDB" id="A0A1G7TP06"/>
<evidence type="ECO:0000256" key="3">
    <source>
        <dbReference type="ARBA" id="ARBA00022630"/>
    </source>
</evidence>
<organism evidence="7 8">
    <name type="scientific">Celeribacter baekdonensis</name>
    <dbReference type="NCBI Taxonomy" id="875171"/>
    <lineage>
        <taxon>Bacteria</taxon>
        <taxon>Pseudomonadati</taxon>
        <taxon>Pseudomonadota</taxon>
        <taxon>Alphaproteobacteria</taxon>
        <taxon>Rhodobacterales</taxon>
        <taxon>Roseobacteraceae</taxon>
        <taxon>Celeribacter</taxon>
    </lineage>
</organism>
<evidence type="ECO:0000259" key="6">
    <source>
        <dbReference type="PROSITE" id="PS00624"/>
    </source>
</evidence>
<dbReference type="Pfam" id="PF00732">
    <property type="entry name" value="GMC_oxred_N"/>
    <property type="match status" value="1"/>
</dbReference>
<dbReference type="Proteomes" id="UP000182284">
    <property type="component" value="Unassembled WGS sequence"/>
</dbReference>
<keyword evidence="3" id="KW-0285">Flavoprotein</keyword>
<feature type="active site" description="Proton donor" evidence="5">
    <location>
        <position position="447"/>
    </location>
</feature>
<comment type="similarity">
    <text evidence="2">Belongs to the GMC oxidoreductase family.</text>
</comment>
<sequence length="512" mass="54578">MKTAFDYIVIGSGSGGSAVARRLHDAGADVAVIEAGKSTFGVAEIEDPSAWFGLQSGAWDWGHHYTPTERVLNRDIPIPRGKGLGGSSATNAMMWYRGVPADYARWDAVAPGWSWDDCLPSFKACETWQGGETALRGGDGPLQITRPDPDHPLAQAMLKGGADMGLPVVEDPNGPEPIGVSLANFNISPEGLRWTSAMGYLGPIMASERLTILCETRALALTFSGDHASGVRVYKDGAEHLLTARSGVILAAGALETPRLMMLSGIGDEAELSRLGLKTRLHAPEIGRNLQDHPLLRALNFRASSPLGPMKGNGGGTLSIWKSAPELDQADLLAFPIQTRSAVPALSDHYDLDGDVFAIGLGVMRSYSKGWITLTGTAPDDPLNIQPNLLSDPRDLKALVAGVEFLLDMVLTPGFSHLFADFVAPDRRVSGEDAVTFVRRACSTFFHCCGTAQMGTHIDAPVSPRLGVKGVRDLWVADASVIPDIPACHTHAPVTMIGERAAQFILEDACLT</sequence>
<accession>A0A1G7TP06</accession>
<keyword evidence="4" id="KW-0274">FAD</keyword>